<comment type="subcellular location">
    <subcellularLocation>
        <location evidence="1">Cell envelope</location>
    </subcellularLocation>
</comment>
<dbReference type="InterPro" id="IPR000914">
    <property type="entry name" value="SBP_5_dom"/>
</dbReference>
<evidence type="ECO:0000256" key="3">
    <source>
        <dbReference type="ARBA" id="ARBA00022448"/>
    </source>
</evidence>
<feature type="non-terminal residue" evidence="6">
    <location>
        <position position="1"/>
    </location>
</feature>
<dbReference type="InterPro" id="IPR039424">
    <property type="entry name" value="SBP_5"/>
</dbReference>
<dbReference type="SUPFAM" id="SSF53850">
    <property type="entry name" value="Periplasmic binding protein-like II"/>
    <property type="match status" value="1"/>
</dbReference>
<keyword evidence="3" id="KW-0813">Transport</keyword>
<comment type="similarity">
    <text evidence="2">Belongs to the bacterial solute-binding protein 5 family.</text>
</comment>
<dbReference type="PANTHER" id="PTHR30290">
    <property type="entry name" value="PERIPLASMIC BINDING COMPONENT OF ABC TRANSPORTER"/>
    <property type="match status" value="1"/>
</dbReference>
<accession>X1J064</accession>
<reference evidence="6" key="1">
    <citation type="journal article" date="2014" name="Front. Microbiol.">
        <title>High frequency of phylogenetically diverse reductive dehalogenase-homologous genes in deep subseafloor sedimentary metagenomes.</title>
        <authorList>
            <person name="Kawai M."/>
            <person name="Futagami T."/>
            <person name="Toyoda A."/>
            <person name="Takaki Y."/>
            <person name="Nishi S."/>
            <person name="Hori S."/>
            <person name="Arai W."/>
            <person name="Tsubouchi T."/>
            <person name="Morono Y."/>
            <person name="Uchiyama I."/>
            <person name="Ito T."/>
            <person name="Fujiyama A."/>
            <person name="Inagaki F."/>
            <person name="Takami H."/>
        </authorList>
    </citation>
    <scope>NUCLEOTIDE SEQUENCE</scope>
    <source>
        <strain evidence="6">Expedition CK06-06</strain>
    </source>
</reference>
<evidence type="ECO:0000256" key="4">
    <source>
        <dbReference type="ARBA" id="ARBA00022729"/>
    </source>
</evidence>
<sequence length="249" mass="28613">LSKDYEMLKGKKNLKVIGRPTIKANYVDMNRNNPPFNNPLVRKALVYSFPYKSVINDVLYGRAIQMTSPASKGSPSHTDEYFTYRQDLEKAKELLKEAGYPDGFSFAFLLGEGRIANNKEVAVTWQAELKKVNIKMDIQVLPQAVFLEKLKSKKVPIFMIAWTSFVTDPWYQFMFLLGSKSFCNYAGIKDEQLDEWIEQAVPMANKEGRYALSKKVQKYVTENDLWVYMFQPIADTAMSKNVHGFCLNP</sequence>
<dbReference type="PANTHER" id="PTHR30290:SF10">
    <property type="entry name" value="PERIPLASMIC OLIGOPEPTIDE-BINDING PROTEIN-RELATED"/>
    <property type="match status" value="1"/>
</dbReference>
<proteinExistence type="inferred from homology"/>
<gene>
    <name evidence="6" type="ORF">S03H2_58246</name>
</gene>
<evidence type="ECO:0000259" key="5">
    <source>
        <dbReference type="Pfam" id="PF00496"/>
    </source>
</evidence>
<dbReference type="GO" id="GO:1904680">
    <property type="term" value="F:peptide transmembrane transporter activity"/>
    <property type="evidence" value="ECO:0007669"/>
    <property type="project" value="TreeGrafter"/>
</dbReference>
<evidence type="ECO:0000256" key="1">
    <source>
        <dbReference type="ARBA" id="ARBA00004196"/>
    </source>
</evidence>
<name>X1J064_9ZZZZ</name>
<protein>
    <recommendedName>
        <fullName evidence="5">Solute-binding protein family 5 domain-containing protein</fullName>
    </recommendedName>
</protein>
<comment type="caution">
    <text evidence="6">The sequence shown here is derived from an EMBL/GenBank/DDBJ whole genome shotgun (WGS) entry which is preliminary data.</text>
</comment>
<keyword evidence="4" id="KW-0732">Signal</keyword>
<dbReference type="Pfam" id="PF00496">
    <property type="entry name" value="SBP_bac_5"/>
    <property type="match status" value="1"/>
</dbReference>
<evidence type="ECO:0000256" key="2">
    <source>
        <dbReference type="ARBA" id="ARBA00005695"/>
    </source>
</evidence>
<dbReference type="AlphaFoldDB" id="X1J064"/>
<dbReference type="Gene3D" id="3.40.190.10">
    <property type="entry name" value="Periplasmic binding protein-like II"/>
    <property type="match status" value="1"/>
</dbReference>
<dbReference type="EMBL" id="BARU01037369">
    <property type="protein sequence ID" value="GAH87362.1"/>
    <property type="molecule type" value="Genomic_DNA"/>
</dbReference>
<feature type="domain" description="Solute-binding protein family 5" evidence="5">
    <location>
        <begin position="4"/>
        <end position="180"/>
    </location>
</feature>
<dbReference type="GO" id="GO:0015833">
    <property type="term" value="P:peptide transport"/>
    <property type="evidence" value="ECO:0007669"/>
    <property type="project" value="TreeGrafter"/>
</dbReference>
<dbReference type="Gene3D" id="3.10.105.10">
    <property type="entry name" value="Dipeptide-binding Protein, Domain 3"/>
    <property type="match status" value="1"/>
</dbReference>
<evidence type="ECO:0000313" key="6">
    <source>
        <dbReference type="EMBL" id="GAH87362.1"/>
    </source>
</evidence>
<organism evidence="6">
    <name type="scientific">marine sediment metagenome</name>
    <dbReference type="NCBI Taxonomy" id="412755"/>
    <lineage>
        <taxon>unclassified sequences</taxon>
        <taxon>metagenomes</taxon>
        <taxon>ecological metagenomes</taxon>
    </lineage>
</organism>
<dbReference type="GO" id="GO:0030313">
    <property type="term" value="C:cell envelope"/>
    <property type="evidence" value="ECO:0007669"/>
    <property type="project" value="UniProtKB-SubCell"/>
</dbReference>
<feature type="non-terminal residue" evidence="6">
    <location>
        <position position="249"/>
    </location>
</feature>